<dbReference type="PROSITE" id="PS50118">
    <property type="entry name" value="HMG_BOX_2"/>
    <property type="match status" value="1"/>
</dbReference>
<dbReference type="AlphaFoldDB" id="A0AAN9TNL1"/>
<comment type="caution">
    <text evidence="6">The sequence shown here is derived from an EMBL/GenBank/DDBJ whole genome shotgun (WGS) entry which is preliminary data.</text>
</comment>
<dbReference type="PANTHER" id="PTHR10270:SF324">
    <property type="entry name" value="SOX DOMAIN-CONTAINING PROTEIN DICHAETE-RELATED"/>
    <property type="match status" value="1"/>
</dbReference>
<feature type="DNA-binding region" description="HMG box" evidence="4">
    <location>
        <begin position="16"/>
        <end position="84"/>
    </location>
</feature>
<evidence type="ECO:0000256" key="3">
    <source>
        <dbReference type="ARBA" id="ARBA00023242"/>
    </source>
</evidence>
<dbReference type="InterPro" id="IPR036910">
    <property type="entry name" value="HMG_box_dom_sf"/>
</dbReference>
<keyword evidence="2 4" id="KW-0238">DNA-binding</keyword>
<dbReference type="GO" id="GO:0001228">
    <property type="term" value="F:DNA-binding transcription activator activity, RNA polymerase II-specific"/>
    <property type="evidence" value="ECO:0007669"/>
    <property type="project" value="TreeGrafter"/>
</dbReference>
<keyword evidence="7" id="KW-1185">Reference proteome</keyword>
<proteinExistence type="predicted"/>
<dbReference type="Gene3D" id="1.10.30.10">
    <property type="entry name" value="High mobility group box domain"/>
    <property type="match status" value="1"/>
</dbReference>
<dbReference type="Pfam" id="PF00505">
    <property type="entry name" value="HMG_box"/>
    <property type="match status" value="1"/>
</dbReference>
<dbReference type="SUPFAM" id="SSF47095">
    <property type="entry name" value="HMG-box"/>
    <property type="match status" value="1"/>
</dbReference>
<evidence type="ECO:0000259" key="5">
    <source>
        <dbReference type="PROSITE" id="PS50118"/>
    </source>
</evidence>
<dbReference type="InterPro" id="IPR009071">
    <property type="entry name" value="HMG_box_dom"/>
</dbReference>
<evidence type="ECO:0000313" key="7">
    <source>
        <dbReference type="Proteomes" id="UP001367676"/>
    </source>
</evidence>
<dbReference type="EMBL" id="JBBCAQ010000017">
    <property type="protein sequence ID" value="KAK7597722.1"/>
    <property type="molecule type" value="Genomic_DNA"/>
</dbReference>
<dbReference type="GO" id="GO:0007420">
    <property type="term" value="P:brain development"/>
    <property type="evidence" value="ECO:0007669"/>
    <property type="project" value="TreeGrafter"/>
</dbReference>
<comment type="subcellular location">
    <subcellularLocation>
        <location evidence="1">Nucleus</location>
    </subcellularLocation>
</comment>
<evidence type="ECO:0000313" key="6">
    <source>
        <dbReference type="EMBL" id="KAK7597722.1"/>
    </source>
</evidence>
<feature type="domain" description="HMG box" evidence="5">
    <location>
        <begin position="16"/>
        <end position="84"/>
    </location>
</feature>
<dbReference type="GO" id="GO:0000978">
    <property type="term" value="F:RNA polymerase II cis-regulatory region sequence-specific DNA binding"/>
    <property type="evidence" value="ECO:0007669"/>
    <property type="project" value="TreeGrafter"/>
</dbReference>
<dbReference type="FunFam" id="1.10.30.10:FF:000002">
    <property type="entry name" value="transcription factor Sox-2"/>
    <property type="match status" value="1"/>
</dbReference>
<sequence>MSNNKLMLAGNNEGHIKRPMNAFMVWSRGQRRKMAQENPKMHNSEISKRLGAEWKLLTEMEKRPFIDEAKRLRALHMKEHPDYKYRPRRKPKPLIQQKKEAKYNDCVSEGVPFARNPFFAHHSFSETDLKLSRALFPSLHYPFYQSTKFLPSEGPNCKLPTDFTLQALYGSSFYSQAAAAAVAASWPAIPTSHCGVPCLSCTPPSDDICRKSPSPDRLSESSSGLKRPIACLVMKQRENGFSPPASHVI</sequence>
<dbReference type="InterPro" id="IPR050140">
    <property type="entry name" value="SRY-related_HMG-box_TF-like"/>
</dbReference>
<gene>
    <name evidence="6" type="ORF">V9T40_009947</name>
</gene>
<evidence type="ECO:0000256" key="4">
    <source>
        <dbReference type="PROSITE-ProRule" id="PRU00267"/>
    </source>
</evidence>
<protein>
    <recommendedName>
        <fullName evidence="5">HMG box domain-containing protein</fullName>
    </recommendedName>
</protein>
<evidence type="ECO:0000256" key="2">
    <source>
        <dbReference type="ARBA" id="ARBA00023125"/>
    </source>
</evidence>
<reference evidence="6 7" key="1">
    <citation type="submission" date="2024-03" db="EMBL/GenBank/DDBJ databases">
        <title>Adaptation during the transition from Ophiocordyceps entomopathogen to insect associate is accompanied by gene loss and intensified selection.</title>
        <authorList>
            <person name="Ward C.M."/>
            <person name="Onetto C.A."/>
            <person name="Borneman A.R."/>
        </authorList>
    </citation>
    <scope>NUCLEOTIDE SEQUENCE [LARGE SCALE GENOMIC DNA]</scope>
    <source>
        <strain evidence="6">AWRI1</strain>
        <tissue evidence="6">Single Adult Female</tissue>
    </source>
</reference>
<keyword evidence="3 4" id="KW-0539">Nucleus</keyword>
<dbReference type="Proteomes" id="UP001367676">
    <property type="component" value="Unassembled WGS sequence"/>
</dbReference>
<dbReference type="SMART" id="SM00398">
    <property type="entry name" value="HMG"/>
    <property type="match status" value="1"/>
</dbReference>
<evidence type="ECO:0000256" key="1">
    <source>
        <dbReference type="ARBA" id="ARBA00004123"/>
    </source>
</evidence>
<dbReference type="GO" id="GO:0005634">
    <property type="term" value="C:nucleus"/>
    <property type="evidence" value="ECO:0007669"/>
    <property type="project" value="UniProtKB-SubCell"/>
</dbReference>
<accession>A0AAN9TNL1</accession>
<dbReference type="GO" id="GO:0030182">
    <property type="term" value="P:neuron differentiation"/>
    <property type="evidence" value="ECO:0007669"/>
    <property type="project" value="TreeGrafter"/>
</dbReference>
<dbReference type="GO" id="GO:0000122">
    <property type="term" value="P:negative regulation of transcription by RNA polymerase II"/>
    <property type="evidence" value="ECO:0007669"/>
    <property type="project" value="TreeGrafter"/>
</dbReference>
<organism evidence="6 7">
    <name type="scientific">Parthenolecanium corni</name>
    <dbReference type="NCBI Taxonomy" id="536013"/>
    <lineage>
        <taxon>Eukaryota</taxon>
        <taxon>Metazoa</taxon>
        <taxon>Ecdysozoa</taxon>
        <taxon>Arthropoda</taxon>
        <taxon>Hexapoda</taxon>
        <taxon>Insecta</taxon>
        <taxon>Pterygota</taxon>
        <taxon>Neoptera</taxon>
        <taxon>Paraneoptera</taxon>
        <taxon>Hemiptera</taxon>
        <taxon>Sternorrhyncha</taxon>
        <taxon>Coccoidea</taxon>
        <taxon>Coccidae</taxon>
        <taxon>Parthenolecanium</taxon>
    </lineage>
</organism>
<dbReference type="CDD" id="cd01388">
    <property type="entry name" value="HMG-box_SoxB"/>
    <property type="match status" value="1"/>
</dbReference>
<dbReference type="PANTHER" id="PTHR10270">
    <property type="entry name" value="SOX TRANSCRIPTION FACTOR"/>
    <property type="match status" value="1"/>
</dbReference>
<name>A0AAN9TNL1_9HEMI</name>